<reference evidence="2" key="2">
    <citation type="submission" date="2017-06" db="EMBL/GenBank/DDBJ databases">
        <title>WGS assembly of Brachypodium distachyon.</title>
        <authorList>
            <consortium name="The International Brachypodium Initiative"/>
            <person name="Lucas S."/>
            <person name="Harmon-Smith M."/>
            <person name="Lail K."/>
            <person name="Tice H."/>
            <person name="Grimwood J."/>
            <person name="Bruce D."/>
            <person name="Barry K."/>
            <person name="Shu S."/>
            <person name="Lindquist E."/>
            <person name="Wang M."/>
            <person name="Pitluck S."/>
            <person name="Vogel J.P."/>
            <person name="Garvin D.F."/>
            <person name="Mockler T.C."/>
            <person name="Schmutz J."/>
            <person name="Rokhsar D."/>
            <person name="Bevan M.W."/>
        </authorList>
    </citation>
    <scope>NUCLEOTIDE SEQUENCE</scope>
    <source>
        <strain evidence="2">Bd21</strain>
    </source>
</reference>
<dbReference type="EMBL" id="CM000880">
    <property type="protein sequence ID" value="PNT77808.1"/>
    <property type="molecule type" value="Genomic_DNA"/>
</dbReference>
<dbReference type="Proteomes" id="UP000008810">
    <property type="component" value="Chromosome 1"/>
</dbReference>
<proteinExistence type="predicted"/>
<feature type="region of interest" description="Disordered" evidence="1">
    <location>
        <begin position="1"/>
        <end position="67"/>
    </location>
</feature>
<name>A0A2K2DU55_BRADI</name>
<feature type="compositionally biased region" description="Low complexity" evidence="1">
    <location>
        <begin position="21"/>
        <end position="38"/>
    </location>
</feature>
<reference evidence="2 3" key="1">
    <citation type="journal article" date="2010" name="Nature">
        <title>Genome sequencing and analysis of the model grass Brachypodium distachyon.</title>
        <authorList>
            <consortium name="International Brachypodium Initiative"/>
        </authorList>
    </citation>
    <scope>NUCLEOTIDE SEQUENCE [LARGE SCALE GENOMIC DNA]</scope>
    <source>
        <strain evidence="2 3">Bd21</strain>
    </source>
</reference>
<dbReference type="AlphaFoldDB" id="A0A2K2DU55"/>
<evidence type="ECO:0000313" key="4">
    <source>
        <dbReference type="Proteomes" id="UP000008810"/>
    </source>
</evidence>
<sequence length="67" mass="6852">MQRGSAGCGHRRRGKGRKRAPAAGPSAPTPRSSSASARPHSDGLSPHCSRSRHCGKGMGAAPPAPPW</sequence>
<reference evidence="3" key="3">
    <citation type="submission" date="2018-08" db="UniProtKB">
        <authorList>
            <consortium name="EnsemblPlants"/>
        </authorList>
    </citation>
    <scope>IDENTIFICATION</scope>
    <source>
        <strain evidence="3">cv. Bd21</strain>
    </source>
</reference>
<dbReference type="Gramene" id="PNT77808">
    <property type="protein sequence ID" value="PNT77808"/>
    <property type="gene ID" value="BRADI_1g69136v3"/>
</dbReference>
<evidence type="ECO:0000313" key="2">
    <source>
        <dbReference type="EMBL" id="PNT77808.1"/>
    </source>
</evidence>
<protein>
    <submittedName>
        <fullName evidence="2 3">Uncharacterized protein</fullName>
    </submittedName>
</protein>
<keyword evidence="4" id="KW-1185">Reference proteome</keyword>
<evidence type="ECO:0000256" key="1">
    <source>
        <dbReference type="SAM" id="MobiDB-lite"/>
    </source>
</evidence>
<dbReference type="EnsemblPlants" id="PNT77808">
    <property type="protein sequence ID" value="PNT77808"/>
    <property type="gene ID" value="BRADI_1g69136v3"/>
</dbReference>
<accession>A0A2K2DU55</accession>
<dbReference type="InParanoid" id="A0A2K2DU55"/>
<organism evidence="2">
    <name type="scientific">Brachypodium distachyon</name>
    <name type="common">Purple false brome</name>
    <name type="synonym">Trachynia distachya</name>
    <dbReference type="NCBI Taxonomy" id="15368"/>
    <lineage>
        <taxon>Eukaryota</taxon>
        <taxon>Viridiplantae</taxon>
        <taxon>Streptophyta</taxon>
        <taxon>Embryophyta</taxon>
        <taxon>Tracheophyta</taxon>
        <taxon>Spermatophyta</taxon>
        <taxon>Magnoliopsida</taxon>
        <taxon>Liliopsida</taxon>
        <taxon>Poales</taxon>
        <taxon>Poaceae</taxon>
        <taxon>BOP clade</taxon>
        <taxon>Pooideae</taxon>
        <taxon>Stipodae</taxon>
        <taxon>Brachypodieae</taxon>
        <taxon>Brachypodium</taxon>
    </lineage>
</organism>
<feature type="compositionally biased region" description="Basic residues" evidence="1">
    <location>
        <begin position="9"/>
        <end position="20"/>
    </location>
</feature>
<gene>
    <name evidence="2" type="ORF">BRADI_1g69136v3</name>
</gene>
<evidence type="ECO:0000313" key="3">
    <source>
        <dbReference type="EnsemblPlants" id="PNT77808"/>
    </source>
</evidence>